<evidence type="ECO:0000313" key="1">
    <source>
        <dbReference type="EMBL" id="CAA9994016.1"/>
    </source>
</evidence>
<sequence length="93" mass="10742">MPTTDHLLQPISSTRTTWPTISLLRTREVLNSILRDILATPAHRIRANRLNRRWHRILPIIRIRRSTPNSHWTVRGLTGSASTRICPSTGIRM</sequence>
<dbReference type="EMBL" id="CADCXU010001593">
    <property type="protein sequence ID" value="CAA9994016.1"/>
    <property type="molecule type" value="Genomic_DNA"/>
</dbReference>
<reference evidence="1 2" key="1">
    <citation type="submission" date="2020-02" db="EMBL/GenBank/DDBJ databases">
        <authorList>
            <person name="Ferguson B K."/>
        </authorList>
    </citation>
    <scope>NUCLEOTIDE SEQUENCE [LARGE SCALE GENOMIC DNA]</scope>
</reference>
<dbReference type="AlphaFoldDB" id="A0A6H5FV64"/>
<accession>A0A6H5FV64</accession>
<evidence type="ECO:0000313" key="2">
    <source>
        <dbReference type="Proteomes" id="UP000479000"/>
    </source>
</evidence>
<proteinExistence type="predicted"/>
<protein>
    <submittedName>
        <fullName evidence="1">Uncharacterized protein</fullName>
    </submittedName>
</protein>
<keyword evidence="2" id="KW-1185">Reference proteome</keyword>
<gene>
    <name evidence="1" type="ORF">NTEN_LOCUS841</name>
</gene>
<name>A0A6H5FV64_9HEMI</name>
<dbReference type="Proteomes" id="UP000479000">
    <property type="component" value="Unassembled WGS sequence"/>
</dbReference>
<organism evidence="1 2">
    <name type="scientific">Nesidiocoris tenuis</name>
    <dbReference type="NCBI Taxonomy" id="355587"/>
    <lineage>
        <taxon>Eukaryota</taxon>
        <taxon>Metazoa</taxon>
        <taxon>Ecdysozoa</taxon>
        <taxon>Arthropoda</taxon>
        <taxon>Hexapoda</taxon>
        <taxon>Insecta</taxon>
        <taxon>Pterygota</taxon>
        <taxon>Neoptera</taxon>
        <taxon>Paraneoptera</taxon>
        <taxon>Hemiptera</taxon>
        <taxon>Heteroptera</taxon>
        <taxon>Panheteroptera</taxon>
        <taxon>Cimicomorpha</taxon>
        <taxon>Miridae</taxon>
        <taxon>Dicyphina</taxon>
        <taxon>Nesidiocoris</taxon>
    </lineage>
</organism>